<evidence type="ECO:0000313" key="2">
    <source>
        <dbReference type="EMBL" id="QAT90344.1"/>
    </source>
</evidence>
<accession>A0A410S7P9</accession>
<feature type="region of interest" description="Disordered" evidence="1">
    <location>
        <begin position="261"/>
        <end position="309"/>
    </location>
</feature>
<gene>
    <name evidence="2" type="primary">vp80</name>
</gene>
<feature type="compositionally biased region" description="Polar residues" evidence="1">
    <location>
        <begin position="261"/>
        <end position="271"/>
    </location>
</feature>
<name>A0A410S7P9_9ABAC</name>
<organism evidence="2 3">
    <name type="scientific">Spodoptera exempta nucleopolyhedrovirus</name>
    <dbReference type="NCBI Taxonomy" id="1242863"/>
    <lineage>
        <taxon>Viruses</taxon>
        <taxon>Viruses incertae sedis</taxon>
        <taxon>Naldaviricetes</taxon>
        <taxon>Lefavirales</taxon>
        <taxon>Baculoviridae</taxon>
        <taxon>Alphabaculovirus</taxon>
        <taxon>Alphabaculovirus spexemptae</taxon>
    </lineage>
</organism>
<reference evidence="2 3" key="1">
    <citation type="submission" date="2018-08" db="EMBL/GenBank/DDBJ databases">
        <title>Sequence analysis of the African armyworm, Spodoptera exempta nucleopolyhedrovirus.</title>
        <authorList>
            <person name="Escasa S.R."/>
            <person name="Mowery J.D."/>
            <person name="Bauchan G.R."/>
            <person name="Harrison R.L."/>
            <person name="Cory J.S."/>
        </authorList>
    </citation>
    <scope>NUCLEOTIDE SEQUENCE [LARGE SCALE GENOMIC DNA]</scope>
    <source>
        <strain evidence="2 3">244.1</strain>
    </source>
</reference>
<dbReference type="Pfam" id="PF07267">
    <property type="entry name" value="Nucleo_P87"/>
    <property type="match status" value="1"/>
</dbReference>
<dbReference type="RefSeq" id="YP_010086476.1">
    <property type="nucleotide sequence ID" value="NC_055455.1"/>
</dbReference>
<dbReference type="InterPro" id="IPR009893">
    <property type="entry name" value="Nucleo_P80/P87"/>
</dbReference>
<sequence length="523" mass="60253">MSIANVIEDNSFDIKFGYARLLGDYVIATHPDKKQIIDGFMKRINAAEKSSKQIAKFSLDNVVQDMNMIISGNFEQPSTSGTQQLMELDEINDDNNDDITETTVPISATIEELSELTVRLLTSNTLQSLSKQSLLQFKNQLDDNYIVYEDIFSKGIDLDTVDCELNDDVQRFIKIFRMFGEVRCVVTNVEYFAEAVRKNPASLEKLPPTVREAVVTILDLVERKEAYTTQIYVDPIEYNQINDNTIKALLNRYSEHRRIQFSNRPTVNADNSSDEEANMTQTMRRKRKMRQPASASISSKTKRIEETTNNSDETFIENIKQMHKTNTIVPPLIRQIIKVMPDDVASSMLTCPTNGMSDAKISVNNYNTTITLIDKMNLTVITENVYFYKLLEPLTYYGTDESMRAKVIWFIARAANYFIYNAKNYTHLRKSLVSITDDPDRVALFLIRYNFLWFYRQFLNQLLSMNTTPYQNQKILNVLHVYASVVQKEYNSIHYDFNQTKIYIGPVDNVIKLMVVSLSDILA</sequence>
<keyword evidence="3" id="KW-1185">Reference proteome</keyword>
<proteinExistence type="predicted"/>
<evidence type="ECO:0000313" key="3">
    <source>
        <dbReference type="Proteomes" id="UP000503509"/>
    </source>
</evidence>
<dbReference type="KEGG" id="vg:65101667"/>
<dbReference type="GeneID" id="65101667"/>
<protein>
    <submittedName>
        <fullName evidence="2">P87/VP80</fullName>
    </submittedName>
</protein>
<dbReference type="EMBL" id="MH717816">
    <property type="protein sequence ID" value="QAT90344.1"/>
    <property type="molecule type" value="Genomic_DNA"/>
</dbReference>
<dbReference type="Proteomes" id="UP000503509">
    <property type="component" value="Genome"/>
</dbReference>
<evidence type="ECO:0000256" key="1">
    <source>
        <dbReference type="SAM" id="MobiDB-lite"/>
    </source>
</evidence>
<dbReference type="GO" id="GO:0019028">
    <property type="term" value="C:viral capsid"/>
    <property type="evidence" value="ECO:0007669"/>
    <property type="project" value="InterPro"/>
</dbReference>